<dbReference type="Gene3D" id="1.10.10.60">
    <property type="entry name" value="Homeodomain-like"/>
    <property type="match status" value="1"/>
</dbReference>
<evidence type="ECO:0000259" key="4">
    <source>
        <dbReference type="PROSITE" id="PS01124"/>
    </source>
</evidence>
<dbReference type="InterPro" id="IPR020449">
    <property type="entry name" value="Tscrpt_reg_AraC-type_HTH"/>
</dbReference>
<dbReference type="EMBL" id="CP145892">
    <property type="protein sequence ID" value="WWP18023.1"/>
    <property type="molecule type" value="Genomic_DNA"/>
</dbReference>
<dbReference type="GeneID" id="93476998"/>
<dbReference type="PANTHER" id="PTHR43280:SF10">
    <property type="entry name" value="REGULATORY PROTEIN POCR"/>
    <property type="match status" value="1"/>
</dbReference>
<evidence type="ECO:0000313" key="6">
    <source>
        <dbReference type="Proteomes" id="UP001364764"/>
    </source>
</evidence>
<keyword evidence="3" id="KW-0804">Transcription</keyword>
<reference evidence="5 6" key="1">
    <citation type="submission" date="2024-02" db="EMBL/GenBank/DDBJ databases">
        <title>Complete sequences of two Paenibacillus sp. strains and one Lysinibacillus strain isolated from the environment on STAA medium highlight biotechnological potential.</title>
        <authorList>
            <person name="Attere S.A."/>
            <person name="Piche L.C."/>
            <person name="Intertaglia L."/>
            <person name="Lami R."/>
            <person name="Charette S.J."/>
            <person name="Vincent A.T."/>
        </authorList>
    </citation>
    <scope>NUCLEOTIDE SEQUENCE [LARGE SCALE GENOMIC DNA]</scope>
    <source>
        <strain evidence="5 6">Y5S-7</strain>
    </source>
</reference>
<keyword evidence="1" id="KW-0805">Transcription regulation</keyword>
<evidence type="ECO:0000256" key="1">
    <source>
        <dbReference type="ARBA" id="ARBA00023015"/>
    </source>
</evidence>
<dbReference type="PRINTS" id="PR00032">
    <property type="entry name" value="HTHARAC"/>
</dbReference>
<dbReference type="InterPro" id="IPR037923">
    <property type="entry name" value="HTH-like"/>
</dbReference>
<organism evidence="5 6">
    <name type="scientific">Paenibacillus amylolyticus</name>
    <dbReference type="NCBI Taxonomy" id="1451"/>
    <lineage>
        <taxon>Bacteria</taxon>
        <taxon>Bacillati</taxon>
        <taxon>Bacillota</taxon>
        <taxon>Bacilli</taxon>
        <taxon>Bacillales</taxon>
        <taxon>Paenibacillaceae</taxon>
        <taxon>Paenibacillus</taxon>
    </lineage>
</organism>
<dbReference type="InterPro" id="IPR009057">
    <property type="entry name" value="Homeodomain-like_sf"/>
</dbReference>
<dbReference type="Proteomes" id="UP001364764">
    <property type="component" value="Chromosome"/>
</dbReference>
<dbReference type="RefSeq" id="WP_282321317.1">
    <property type="nucleotide sequence ID" value="NZ_CP107037.1"/>
</dbReference>
<sequence>MTSIFYVECDAVHQNHFVFDIPEGHDAWLLVITQTPAQFWVDGQLKEYPAHCAVLFKPYQKIYYRACSERYINDWIRFESDEPFVTDTSLPPGTPFPLDDPEYCHKLFQLLVAEHSFQNDYRESSINCLLRTLFNKLLESCVQEDISPQHYPLLKLRTAIHNHPSHPWTISEMAKIINVSPGYLQLMYKKSFGLSCMEDVIHSRIRLAKEYLRHHLYTVAEIADRCGYRNVEHFCRQFKQMTGSSPKQFHKRREGVPADLTELGYKSHF</sequence>
<dbReference type="SUPFAM" id="SSF51215">
    <property type="entry name" value="Regulatory protein AraC"/>
    <property type="match status" value="1"/>
</dbReference>
<dbReference type="AlphaFoldDB" id="A0ABD8AL05"/>
<dbReference type="GO" id="GO:0003677">
    <property type="term" value="F:DNA binding"/>
    <property type="evidence" value="ECO:0007669"/>
    <property type="project" value="UniProtKB-KW"/>
</dbReference>
<accession>A0ABD8AL05</accession>
<dbReference type="InterPro" id="IPR018060">
    <property type="entry name" value="HTH_AraC"/>
</dbReference>
<dbReference type="SMART" id="SM00342">
    <property type="entry name" value="HTH_ARAC"/>
    <property type="match status" value="1"/>
</dbReference>
<feature type="domain" description="HTH araC/xylS-type" evidence="4">
    <location>
        <begin position="154"/>
        <end position="252"/>
    </location>
</feature>
<dbReference type="PROSITE" id="PS00041">
    <property type="entry name" value="HTH_ARAC_FAMILY_1"/>
    <property type="match status" value="1"/>
</dbReference>
<evidence type="ECO:0000256" key="2">
    <source>
        <dbReference type="ARBA" id="ARBA00023125"/>
    </source>
</evidence>
<evidence type="ECO:0000256" key="3">
    <source>
        <dbReference type="ARBA" id="ARBA00023163"/>
    </source>
</evidence>
<dbReference type="Pfam" id="PF12833">
    <property type="entry name" value="HTH_18"/>
    <property type="match status" value="1"/>
</dbReference>
<dbReference type="PROSITE" id="PS01124">
    <property type="entry name" value="HTH_ARAC_FAMILY_2"/>
    <property type="match status" value="1"/>
</dbReference>
<name>A0ABD8AL05_PAEAM</name>
<dbReference type="PANTHER" id="PTHR43280">
    <property type="entry name" value="ARAC-FAMILY TRANSCRIPTIONAL REGULATOR"/>
    <property type="match status" value="1"/>
</dbReference>
<evidence type="ECO:0000313" key="5">
    <source>
        <dbReference type="EMBL" id="WWP18023.1"/>
    </source>
</evidence>
<dbReference type="SUPFAM" id="SSF46689">
    <property type="entry name" value="Homeodomain-like"/>
    <property type="match status" value="1"/>
</dbReference>
<keyword evidence="2" id="KW-0238">DNA-binding</keyword>
<protein>
    <submittedName>
        <fullName evidence="5">AraC family transcriptional regulator</fullName>
    </submittedName>
</protein>
<proteinExistence type="predicted"/>
<gene>
    <name evidence="5" type="ORF">V6668_15995</name>
</gene>
<dbReference type="GO" id="GO:0080090">
    <property type="term" value="P:regulation of primary metabolic process"/>
    <property type="evidence" value="ECO:0007669"/>
    <property type="project" value="UniProtKB-ARBA"/>
</dbReference>
<dbReference type="InterPro" id="IPR018062">
    <property type="entry name" value="HTH_AraC-typ_CS"/>
</dbReference>